<accession>A0ABY4YF08</accession>
<sequence>MGSGKKPLVKWRRGRCDYVFERPTDEEVRTWLEQRPDGWAVLCGGPMAVVVLDVEAAG</sequence>
<dbReference type="EMBL" id="CP099490">
    <property type="protein sequence ID" value="USQ75358.1"/>
    <property type="molecule type" value="Genomic_DNA"/>
</dbReference>
<keyword evidence="2" id="KW-1185">Reference proteome</keyword>
<evidence type="ECO:0000313" key="1">
    <source>
        <dbReference type="EMBL" id="USQ75358.1"/>
    </source>
</evidence>
<dbReference type="SUPFAM" id="SSF56747">
    <property type="entry name" value="Prim-pol domain"/>
    <property type="match status" value="1"/>
</dbReference>
<dbReference type="RefSeq" id="WP_252619687.1">
    <property type="nucleotide sequence ID" value="NZ_CP099490.1"/>
</dbReference>
<organism evidence="1 2">
    <name type="scientific">Ornithinimicrobium cryptoxanthini</name>
    <dbReference type="NCBI Taxonomy" id="2934161"/>
    <lineage>
        <taxon>Bacteria</taxon>
        <taxon>Bacillati</taxon>
        <taxon>Actinomycetota</taxon>
        <taxon>Actinomycetes</taxon>
        <taxon>Micrococcales</taxon>
        <taxon>Ornithinimicrobiaceae</taxon>
        <taxon>Ornithinimicrobium</taxon>
    </lineage>
</organism>
<proteinExistence type="predicted"/>
<name>A0ABY4YF08_9MICO</name>
<dbReference type="Proteomes" id="UP001056535">
    <property type="component" value="Chromosome"/>
</dbReference>
<reference evidence="1" key="1">
    <citation type="submission" date="2022-06" db="EMBL/GenBank/DDBJ databases">
        <title>Ornithinimicrobium JY.X270.</title>
        <authorList>
            <person name="Huang Y."/>
        </authorList>
    </citation>
    <scope>NUCLEOTIDE SEQUENCE</scope>
    <source>
        <strain evidence="1">JY.X270</strain>
    </source>
</reference>
<gene>
    <name evidence="1" type="ORF">NF557_12090</name>
</gene>
<evidence type="ECO:0000313" key="2">
    <source>
        <dbReference type="Proteomes" id="UP001056535"/>
    </source>
</evidence>
<protein>
    <submittedName>
        <fullName evidence="1">Uncharacterized protein</fullName>
    </submittedName>
</protein>